<protein>
    <submittedName>
        <fullName evidence="1">Uncharacterized protein</fullName>
    </submittedName>
</protein>
<dbReference type="RefSeq" id="WP_205498994.1">
    <property type="nucleotide sequence ID" value="NZ_CP148066.1"/>
</dbReference>
<keyword evidence="2" id="KW-1185">Reference proteome</keyword>
<accession>A0ABZ2RNK9</accession>
<evidence type="ECO:0000313" key="1">
    <source>
        <dbReference type="EMBL" id="WXL28618.1"/>
    </source>
</evidence>
<dbReference type="Proteomes" id="UP001460679">
    <property type="component" value="Chromosome"/>
</dbReference>
<dbReference type="EMBL" id="CP148066">
    <property type="protein sequence ID" value="WXL28618.1"/>
    <property type="molecule type" value="Genomic_DNA"/>
</dbReference>
<reference evidence="1" key="1">
    <citation type="submission" date="2024-03" db="EMBL/GenBank/DDBJ databases">
        <title>Complete genome sequence of Mycoplasma gypis type strain B1/T1.</title>
        <authorList>
            <person name="Spergser J."/>
        </authorList>
    </citation>
    <scope>NUCLEOTIDE SEQUENCE [LARGE SCALE GENOMIC DNA]</scope>
    <source>
        <strain evidence="1">B1/T1</strain>
    </source>
</reference>
<evidence type="ECO:0000313" key="2">
    <source>
        <dbReference type="Proteomes" id="UP001460679"/>
    </source>
</evidence>
<proteinExistence type="predicted"/>
<sequence length="159" mass="19589">MKKDNKLYFYRLYALTYWDGDYDDWEDWDLEGEFQTIEEVREAISDWVKWQLPDIEENTYISEDGTVELDIYPERYEYIVKNIDKLIRIQKVYYNDNKECFYDYWAVCIKDDYMEFDEPIAFATEQEAKEYAEKVLSDKETEIYNHRNHTHKDRNNGKN</sequence>
<organism evidence="1 2">
    <name type="scientific">[Mycoplasma] gypis</name>
    <dbReference type="NCBI Taxonomy" id="92404"/>
    <lineage>
        <taxon>Bacteria</taxon>
        <taxon>Bacillati</taxon>
        <taxon>Mycoplasmatota</taxon>
        <taxon>Mycoplasmoidales</taxon>
        <taxon>Metamycoplasmataceae</taxon>
        <taxon>Metamycoplasma</taxon>
    </lineage>
</organism>
<name>A0ABZ2RNK9_9BACT</name>
<gene>
    <name evidence="1" type="ORF">WG616_01120</name>
</gene>